<dbReference type="EMBL" id="ML208570">
    <property type="protein sequence ID" value="TFK62618.1"/>
    <property type="molecule type" value="Genomic_DNA"/>
</dbReference>
<protein>
    <submittedName>
        <fullName evidence="1">Uncharacterized protein</fullName>
    </submittedName>
</protein>
<sequence length="104" mass="12100">MPLGSKGDSKYITDSPRNTHISSRNSKFFPRWHGARWTPLCVTSFQMTSHTKFTPHPLSRPQILLAVQVLLLLIKRSDLRLQRSYIMHFTSPKMCARLFSKHSF</sequence>
<keyword evidence="2" id="KW-1185">Reference proteome</keyword>
<gene>
    <name evidence="1" type="ORF">BDN72DRAFT_848463</name>
</gene>
<reference evidence="1 2" key="1">
    <citation type="journal article" date="2019" name="Nat. Ecol. Evol.">
        <title>Megaphylogeny resolves global patterns of mushroom evolution.</title>
        <authorList>
            <person name="Varga T."/>
            <person name="Krizsan K."/>
            <person name="Foldi C."/>
            <person name="Dima B."/>
            <person name="Sanchez-Garcia M."/>
            <person name="Sanchez-Ramirez S."/>
            <person name="Szollosi G.J."/>
            <person name="Szarkandi J.G."/>
            <person name="Papp V."/>
            <person name="Albert L."/>
            <person name="Andreopoulos W."/>
            <person name="Angelini C."/>
            <person name="Antonin V."/>
            <person name="Barry K.W."/>
            <person name="Bougher N.L."/>
            <person name="Buchanan P."/>
            <person name="Buyck B."/>
            <person name="Bense V."/>
            <person name="Catcheside P."/>
            <person name="Chovatia M."/>
            <person name="Cooper J."/>
            <person name="Damon W."/>
            <person name="Desjardin D."/>
            <person name="Finy P."/>
            <person name="Geml J."/>
            <person name="Haridas S."/>
            <person name="Hughes K."/>
            <person name="Justo A."/>
            <person name="Karasinski D."/>
            <person name="Kautmanova I."/>
            <person name="Kiss B."/>
            <person name="Kocsube S."/>
            <person name="Kotiranta H."/>
            <person name="LaButti K.M."/>
            <person name="Lechner B.E."/>
            <person name="Liimatainen K."/>
            <person name="Lipzen A."/>
            <person name="Lukacs Z."/>
            <person name="Mihaltcheva S."/>
            <person name="Morgado L.N."/>
            <person name="Niskanen T."/>
            <person name="Noordeloos M.E."/>
            <person name="Ohm R.A."/>
            <person name="Ortiz-Santana B."/>
            <person name="Ovrebo C."/>
            <person name="Racz N."/>
            <person name="Riley R."/>
            <person name="Savchenko A."/>
            <person name="Shiryaev A."/>
            <person name="Soop K."/>
            <person name="Spirin V."/>
            <person name="Szebenyi C."/>
            <person name="Tomsovsky M."/>
            <person name="Tulloss R.E."/>
            <person name="Uehling J."/>
            <person name="Grigoriev I.V."/>
            <person name="Vagvolgyi C."/>
            <person name="Papp T."/>
            <person name="Martin F.M."/>
            <person name="Miettinen O."/>
            <person name="Hibbett D.S."/>
            <person name="Nagy L.G."/>
        </authorList>
    </citation>
    <scope>NUCLEOTIDE SEQUENCE [LARGE SCALE GENOMIC DNA]</scope>
    <source>
        <strain evidence="1 2">NL-1719</strain>
    </source>
</reference>
<name>A0ACD3A9T2_9AGAR</name>
<accession>A0ACD3A9T2</accession>
<evidence type="ECO:0000313" key="2">
    <source>
        <dbReference type="Proteomes" id="UP000308600"/>
    </source>
</evidence>
<proteinExistence type="predicted"/>
<organism evidence="1 2">
    <name type="scientific">Pluteus cervinus</name>
    <dbReference type="NCBI Taxonomy" id="181527"/>
    <lineage>
        <taxon>Eukaryota</taxon>
        <taxon>Fungi</taxon>
        <taxon>Dikarya</taxon>
        <taxon>Basidiomycota</taxon>
        <taxon>Agaricomycotina</taxon>
        <taxon>Agaricomycetes</taxon>
        <taxon>Agaricomycetidae</taxon>
        <taxon>Agaricales</taxon>
        <taxon>Pluteineae</taxon>
        <taxon>Pluteaceae</taxon>
        <taxon>Pluteus</taxon>
    </lineage>
</organism>
<dbReference type="Proteomes" id="UP000308600">
    <property type="component" value="Unassembled WGS sequence"/>
</dbReference>
<evidence type="ECO:0000313" key="1">
    <source>
        <dbReference type="EMBL" id="TFK62618.1"/>
    </source>
</evidence>